<organism evidence="1 2">
    <name type="scientific">Paramuricea clavata</name>
    <name type="common">Red gorgonian</name>
    <name type="synonym">Violescent sea-whip</name>
    <dbReference type="NCBI Taxonomy" id="317549"/>
    <lineage>
        <taxon>Eukaryota</taxon>
        <taxon>Metazoa</taxon>
        <taxon>Cnidaria</taxon>
        <taxon>Anthozoa</taxon>
        <taxon>Octocorallia</taxon>
        <taxon>Malacalcyonacea</taxon>
        <taxon>Plexauridae</taxon>
        <taxon>Paramuricea</taxon>
    </lineage>
</organism>
<comment type="caution">
    <text evidence="1">The sequence shown here is derived from an EMBL/GenBank/DDBJ whole genome shotgun (WGS) entry which is preliminary data.</text>
</comment>
<sequence>MDEINWAQEDAFEAKRLKDLSILRGSDAFLLFQERLGSELSSWKYWDEMIEPLKKKQLDISHFLFTAERLGTSGEDAILDDFITYLYITYKCGVSEKSKPTQCAKVLKVLFEGESCPLLYNEDDAWFDDEDEEFCFTEDNKWFEDAWVQGLEEKEKMRSGYRKAAEQAMEQAMEALEEAQKQFDAAQFDFDSQDKTVENVSL</sequence>
<keyword evidence="2" id="KW-1185">Reference proteome</keyword>
<reference evidence="1" key="1">
    <citation type="submission" date="2020-04" db="EMBL/GenBank/DDBJ databases">
        <authorList>
            <person name="Alioto T."/>
            <person name="Alioto T."/>
            <person name="Gomez Garrido J."/>
        </authorList>
    </citation>
    <scope>NUCLEOTIDE SEQUENCE</scope>
    <source>
        <strain evidence="1">A484AB</strain>
    </source>
</reference>
<evidence type="ECO:0000313" key="1">
    <source>
        <dbReference type="EMBL" id="CAB4040707.1"/>
    </source>
</evidence>
<name>A0A7D9LV04_PARCT</name>
<accession>A0A7D9LV04</accession>
<evidence type="ECO:0000313" key="2">
    <source>
        <dbReference type="Proteomes" id="UP001152795"/>
    </source>
</evidence>
<dbReference type="AlphaFoldDB" id="A0A7D9LV04"/>
<proteinExistence type="predicted"/>
<dbReference type="Proteomes" id="UP001152795">
    <property type="component" value="Unassembled WGS sequence"/>
</dbReference>
<dbReference type="EMBL" id="CACRXK020027147">
    <property type="protein sequence ID" value="CAB4040707.1"/>
    <property type="molecule type" value="Genomic_DNA"/>
</dbReference>
<gene>
    <name evidence="1" type="ORF">PACLA_8A081924</name>
</gene>
<protein>
    <submittedName>
        <fullName evidence="1">Uncharacterized protein</fullName>
    </submittedName>
</protein>